<gene>
    <name evidence="2" type="ORF">P153DRAFT_61331</name>
</gene>
<evidence type="ECO:0000313" key="3">
    <source>
        <dbReference type="Proteomes" id="UP000799771"/>
    </source>
</evidence>
<name>A0A6A6A6L0_9PLEO</name>
<keyword evidence="3" id="KW-1185">Reference proteome</keyword>
<dbReference type="RefSeq" id="XP_033521585.1">
    <property type="nucleotide sequence ID" value="XM_033673302.1"/>
</dbReference>
<dbReference type="OrthoDB" id="3800750at2759"/>
<dbReference type="GeneID" id="54413734"/>
<accession>A0A6A6A6L0</accession>
<dbReference type="Proteomes" id="UP000799771">
    <property type="component" value="Unassembled WGS sequence"/>
</dbReference>
<dbReference type="AlphaFoldDB" id="A0A6A6A6L0"/>
<reference evidence="2" key="1">
    <citation type="journal article" date="2020" name="Stud. Mycol.">
        <title>101 Dothideomycetes genomes: a test case for predicting lifestyles and emergence of pathogens.</title>
        <authorList>
            <person name="Haridas S."/>
            <person name="Albert R."/>
            <person name="Binder M."/>
            <person name="Bloem J."/>
            <person name="Labutti K."/>
            <person name="Salamov A."/>
            <person name="Andreopoulos B."/>
            <person name="Baker S."/>
            <person name="Barry K."/>
            <person name="Bills G."/>
            <person name="Bluhm B."/>
            <person name="Cannon C."/>
            <person name="Castanera R."/>
            <person name="Culley D."/>
            <person name="Daum C."/>
            <person name="Ezra D."/>
            <person name="Gonzalez J."/>
            <person name="Henrissat B."/>
            <person name="Kuo A."/>
            <person name="Liang C."/>
            <person name="Lipzen A."/>
            <person name="Lutzoni F."/>
            <person name="Magnuson J."/>
            <person name="Mondo S."/>
            <person name="Nolan M."/>
            <person name="Ohm R."/>
            <person name="Pangilinan J."/>
            <person name="Park H.-J."/>
            <person name="Ramirez L."/>
            <person name="Alfaro M."/>
            <person name="Sun H."/>
            <person name="Tritt A."/>
            <person name="Yoshinaga Y."/>
            <person name="Zwiers L.-H."/>
            <person name="Turgeon B."/>
            <person name="Goodwin S."/>
            <person name="Spatafora J."/>
            <person name="Crous P."/>
            <person name="Grigoriev I."/>
        </authorList>
    </citation>
    <scope>NUCLEOTIDE SEQUENCE</scope>
    <source>
        <strain evidence="2">CBS 119687</strain>
    </source>
</reference>
<organism evidence="2 3">
    <name type="scientific">Dothidotthia symphoricarpi CBS 119687</name>
    <dbReference type="NCBI Taxonomy" id="1392245"/>
    <lineage>
        <taxon>Eukaryota</taxon>
        <taxon>Fungi</taxon>
        <taxon>Dikarya</taxon>
        <taxon>Ascomycota</taxon>
        <taxon>Pezizomycotina</taxon>
        <taxon>Dothideomycetes</taxon>
        <taxon>Pleosporomycetidae</taxon>
        <taxon>Pleosporales</taxon>
        <taxon>Dothidotthiaceae</taxon>
        <taxon>Dothidotthia</taxon>
    </lineage>
</organism>
<dbReference type="EMBL" id="ML977511">
    <property type="protein sequence ID" value="KAF2127196.1"/>
    <property type="molecule type" value="Genomic_DNA"/>
</dbReference>
<feature type="region of interest" description="Disordered" evidence="1">
    <location>
        <begin position="149"/>
        <end position="173"/>
    </location>
</feature>
<evidence type="ECO:0000256" key="1">
    <source>
        <dbReference type="SAM" id="MobiDB-lite"/>
    </source>
</evidence>
<sequence length="334" mass="37781">MTSTLSDEECERVMDDLIKANIPFDDSMTPWINKRLPRQEDRERFDNWNIHRIMSRQVDTTTPLPRDYWTKIISTNFCNRNSVSSLATLLDGNKNPYIALGSHQGILYRLWPNPSVLEIPDDQVDSNEKRQLCGGGGFILGANMLLSQSRRRRQEPSDESTGSDDSTQGNDDTGFVFVQLGQVESTTPAVRNAILSRSSQNNPADVPWDDTGYALVAEITASNTVGPVWILYNMNPIYPEVGDRTPIDAESTEWGYLENDSIRRAGVKIANHVTELGENYTWNLQKPLEKYKLVYAIYGEQALVGERIYRAKYSLQDDNKQPQYEGKGKAAIYG</sequence>
<proteinExistence type="predicted"/>
<evidence type="ECO:0000313" key="2">
    <source>
        <dbReference type="EMBL" id="KAF2127196.1"/>
    </source>
</evidence>
<protein>
    <submittedName>
        <fullName evidence="2">Uncharacterized protein</fullName>
    </submittedName>
</protein>